<dbReference type="KEGG" id="buu:WS70_08435"/>
<proteinExistence type="predicted"/>
<reference evidence="1 2" key="1">
    <citation type="submission" date="2015-12" db="EMBL/GenBank/DDBJ databases">
        <title>Diversity of Burkholderia near neighbor genomes.</title>
        <authorList>
            <person name="Sahl J."/>
            <person name="Wagner D."/>
            <person name="Keim P."/>
        </authorList>
    </citation>
    <scope>NUCLEOTIDE SEQUENCE [LARGE SCALE GENOMIC DNA]</scope>
    <source>
        <strain evidence="1 2">BDU6</strain>
    </source>
</reference>
<organism evidence="1 2">
    <name type="scientific">Burkholderia mayonis</name>
    <dbReference type="NCBI Taxonomy" id="1385591"/>
    <lineage>
        <taxon>Bacteria</taxon>
        <taxon>Pseudomonadati</taxon>
        <taxon>Pseudomonadota</taxon>
        <taxon>Betaproteobacteria</taxon>
        <taxon>Burkholderiales</taxon>
        <taxon>Burkholderiaceae</taxon>
        <taxon>Burkholderia</taxon>
        <taxon>pseudomallei group</taxon>
    </lineage>
</organism>
<evidence type="ECO:0008006" key="3">
    <source>
        <dbReference type="Google" id="ProtNLM"/>
    </source>
</evidence>
<dbReference type="RefSeq" id="WP_059470047.1">
    <property type="nucleotide sequence ID" value="NZ_CP013386.1"/>
</dbReference>
<dbReference type="InterPro" id="IPR021233">
    <property type="entry name" value="DUF2783"/>
</dbReference>
<protein>
    <recommendedName>
        <fullName evidence="3">DUF2783 domain-containing protein</fullName>
    </recommendedName>
</protein>
<sequence length="76" mass="8076">MSGNVSDSFATPVTGARVPELADPDAYFAMLADACRDLDDAQGHLFHAQLVLVLMHHIADSDVLRDAIAIARAGID</sequence>
<gene>
    <name evidence="1" type="ORF">WS70_08435</name>
</gene>
<dbReference type="Proteomes" id="UP000062519">
    <property type="component" value="Chromosome 1"/>
</dbReference>
<accession>A0A1B4FDY3</accession>
<dbReference type="AlphaFoldDB" id="A0A1B4FDY3"/>
<dbReference type="Pfam" id="PF10932">
    <property type="entry name" value="DUF2783"/>
    <property type="match status" value="1"/>
</dbReference>
<evidence type="ECO:0000313" key="2">
    <source>
        <dbReference type="Proteomes" id="UP000062519"/>
    </source>
</evidence>
<keyword evidence="2" id="KW-1185">Reference proteome</keyword>
<dbReference type="EMBL" id="CP013386">
    <property type="protein sequence ID" value="AOJ01854.1"/>
    <property type="molecule type" value="Genomic_DNA"/>
</dbReference>
<name>A0A1B4FDY3_9BURK</name>
<evidence type="ECO:0000313" key="1">
    <source>
        <dbReference type="EMBL" id="AOJ01854.1"/>
    </source>
</evidence>